<keyword evidence="9" id="KW-0472">Membrane</keyword>
<evidence type="ECO:0000256" key="10">
    <source>
        <dbReference type="RuleBase" id="RU363063"/>
    </source>
</evidence>
<keyword evidence="3 10" id="KW-0328">Glycosyltransferase</keyword>
<dbReference type="PANTHER" id="PTHR11214:SF3">
    <property type="entry name" value="BETA-1,3-GALACTOSYLTRANSFERASE 6"/>
    <property type="match status" value="1"/>
</dbReference>
<keyword evidence="8 10" id="KW-0333">Golgi apparatus</keyword>
<evidence type="ECO:0000256" key="4">
    <source>
        <dbReference type="ARBA" id="ARBA00022679"/>
    </source>
</evidence>
<comment type="similarity">
    <text evidence="2 10">Belongs to the glycosyltransferase 31 family.</text>
</comment>
<evidence type="ECO:0000256" key="6">
    <source>
        <dbReference type="ARBA" id="ARBA00022968"/>
    </source>
</evidence>
<dbReference type="EMBL" id="OU015567">
    <property type="protein sequence ID" value="CAG5112488.1"/>
    <property type="molecule type" value="Genomic_DNA"/>
</dbReference>
<keyword evidence="5" id="KW-0812">Transmembrane</keyword>
<comment type="subcellular location">
    <subcellularLocation>
        <location evidence="1 10">Golgi apparatus membrane</location>
        <topology evidence="1 10">Single-pass type II membrane protein</topology>
    </subcellularLocation>
</comment>
<keyword evidence="12" id="KW-1185">Reference proteome</keyword>
<dbReference type="InterPro" id="IPR002659">
    <property type="entry name" value="Glyco_trans_31"/>
</dbReference>
<sequence>MITEGQNINLSQLNSEEDCLDMLKMILNHSQAGFESDDEAEIVTAACDRVKLSRGPSNRQAFREHAKLLQPNMNLYFLLGDGDNKEEIQKEADENGDLIVGDFEDTYDNLPIKTFLGYQFYNDFCPNSDLPVAFVDDDTLDEMFCLRGRPISLRKPPYSGKYFIWRDQWPSIYNIPSYCNGQCQACTGYTAKEIYKTASTTRRHDFRVEDLFYTGIIRKKAGLARPKSLEEAHWKEKSSKETMCLHFPGIQYEGLMKKFAAYKEHRLQDIYQDRSA</sequence>
<evidence type="ECO:0000256" key="1">
    <source>
        <dbReference type="ARBA" id="ARBA00004323"/>
    </source>
</evidence>
<evidence type="ECO:0000256" key="7">
    <source>
        <dbReference type="ARBA" id="ARBA00022989"/>
    </source>
</evidence>
<protein>
    <recommendedName>
        <fullName evidence="10">Hexosyltransferase</fullName>
        <ecNumber evidence="10">2.4.1.-</ecNumber>
    </recommendedName>
</protein>
<proteinExistence type="inferred from homology"/>
<evidence type="ECO:0000256" key="5">
    <source>
        <dbReference type="ARBA" id="ARBA00022692"/>
    </source>
</evidence>
<dbReference type="Pfam" id="PF01762">
    <property type="entry name" value="Galactosyl_T"/>
    <property type="match status" value="1"/>
</dbReference>
<evidence type="ECO:0000313" key="12">
    <source>
        <dbReference type="Proteomes" id="UP001158576"/>
    </source>
</evidence>
<dbReference type="EC" id="2.4.1.-" evidence="10"/>
<evidence type="ECO:0000256" key="9">
    <source>
        <dbReference type="ARBA" id="ARBA00023136"/>
    </source>
</evidence>
<keyword evidence="6" id="KW-0735">Signal-anchor</keyword>
<keyword evidence="7" id="KW-1133">Transmembrane helix</keyword>
<dbReference type="PANTHER" id="PTHR11214">
    <property type="entry name" value="BETA-1,3-N-ACETYLGLUCOSAMINYLTRANSFERASE"/>
    <property type="match status" value="1"/>
</dbReference>
<evidence type="ECO:0000313" key="11">
    <source>
        <dbReference type="EMBL" id="CAG5112488.1"/>
    </source>
</evidence>
<gene>
    <name evidence="11" type="ORF">OKIOD_LOCUS15465</name>
</gene>
<dbReference type="Proteomes" id="UP001158576">
    <property type="component" value="Chromosome 2"/>
</dbReference>
<evidence type="ECO:0000256" key="8">
    <source>
        <dbReference type="ARBA" id="ARBA00023034"/>
    </source>
</evidence>
<evidence type="ECO:0000256" key="3">
    <source>
        <dbReference type="ARBA" id="ARBA00022676"/>
    </source>
</evidence>
<evidence type="ECO:0000256" key="2">
    <source>
        <dbReference type="ARBA" id="ARBA00008661"/>
    </source>
</evidence>
<reference evidence="11 12" key="1">
    <citation type="submission" date="2021-04" db="EMBL/GenBank/DDBJ databases">
        <authorList>
            <person name="Bliznina A."/>
        </authorList>
    </citation>
    <scope>NUCLEOTIDE SEQUENCE [LARGE SCALE GENOMIC DNA]</scope>
</reference>
<accession>A0ABN7TAP6</accession>
<name>A0ABN7TAP6_OIKDI</name>
<keyword evidence="4" id="KW-0808">Transferase</keyword>
<organism evidence="11 12">
    <name type="scientific">Oikopleura dioica</name>
    <name type="common">Tunicate</name>
    <dbReference type="NCBI Taxonomy" id="34765"/>
    <lineage>
        <taxon>Eukaryota</taxon>
        <taxon>Metazoa</taxon>
        <taxon>Chordata</taxon>
        <taxon>Tunicata</taxon>
        <taxon>Appendicularia</taxon>
        <taxon>Copelata</taxon>
        <taxon>Oikopleuridae</taxon>
        <taxon>Oikopleura</taxon>
    </lineage>
</organism>